<keyword evidence="8" id="KW-1185">Reference proteome</keyword>
<accession>A0A5C5ZXY4</accession>
<evidence type="ECO:0000256" key="2">
    <source>
        <dbReference type="ARBA" id="ARBA00009530"/>
    </source>
</evidence>
<dbReference type="EMBL" id="SJPM01000013">
    <property type="protein sequence ID" value="TWT91885.1"/>
    <property type="molecule type" value="Genomic_DNA"/>
</dbReference>
<gene>
    <name evidence="7" type="ORF">Pla100_49240</name>
</gene>
<dbReference type="PANTHER" id="PTHR21659">
    <property type="entry name" value="HYDROPHOBIC PROTEIN RCI2 LOW TEMPERATURE AND SALT RESPONSIVE PROTEIN LTI6 -RELATED"/>
    <property type="match status" value="1"/>
</dbReference>
<dbReference type="GO" id="GO:0016020">
    <property type="term" value="C:membrane"/>
    <property type="evidence" value="ECO:0007669"/>
    <property type="project" value="UniProtKB-SubCell"/>
</dbReference>
<dbReference type="InterPro" id="IPR000612">
    <property type="entry name" value="PMP3"/>
</dbReference>
<keyword evidence="5 6" id="KW-0472">Membrane</keyword>
<keyword evidence="4 6" id="KW-1133">Transmembrane helix</keyword>
<evidence type="ECO:0000256" key="3">
    <source>
        <dbReference type="ARBA" id="ARBA00022692"/>
    </source>
</evidence>
<evidence type="ECO:0000256" key="4">
    <source>
        <dbReference type="ARBA" id="ARBA00022989"/>
    </source>
</evidence>
<evidence type="ECO:0000256" key="6">
    <source>
        <dbReference type="SAM" id="Phobius"/>
    </source>
</evidence>
<proteinExistence type="inferred from homology"/>
<comment type="similarity">
    <text evidence="2">Belongs to the UPF0057 (PMP3) family.</text>
</comment>
<comment type="caution">
    <text evidence="7">The sequence shown here is derived from an EMBL/GenBank/DDBJ whole genome shotgun (WGS) entry which is preliminary data.</text>
</comment>
<dbReference type="PANTHER" id="PTHR21659:SF42">
    <property type="entry name" value="UPF0057 MEMBRANE PROTEIN ZK632.10-RELATED"/>
    <property type="match status" value="1"/>
</dbReference>
<evidence type="ECO:0000313" key="7">
    <source>
        <dbReference type="EMBL" id="TWT91885.1"/>
    </source>
</evidence>
<comment type="subcellular location">
    <subcellularLocation>
        <location evidence="1">Membrane</location>
    </subcellularLocation>
</comment>
<reference evidence="7 8" key="1">
    <citation type="submission" date="2019-02" db="EMBL/GenBank/DDBJ databases">
        <title>Deep-cultivation of Planctomycetes and their phenomic and genomic characterization uncovers novel biology.</title>
        <authorList>
            <person name="Wiegand S."/>
            <person name="Jogler M."/>
            <person name="Boedeker C."/>
            <person name="Pinto D."/>
            <person name="Vollmers J."/>
            <person name="Rivas-Marin E."/>
            <person name="Kohn T."/>
            <person name="Peeters S.H."/>
            <person name="Heuer A."/>
            <person name="Rast P."/>
            <person name="Oberbeckmann S."/>
            <person name="Bunk B."/>
            <person name="Jeske O."/>
            <person name="Meyerdierks A."/>
            <person name="Storesund J.E."/>
            <person name="Kallscheuer N."/>
            <person name="Luecker S."/>
            <person name="Lage O.M."/>
            <person name="Pohl T."/>
            <person name="Merkel B.J."/>
            <person name="Hornburger P."/>
            <person name="Mueller R.-W."/>
            <person name="Bruemmer F."/>
            <person name="Labrenz M."/>
            <person name="Spormann A.M."/>
            <person name="Op Den Camp H."/>
            <person name="Overmann J."/>
            <person name="Amann R."/>
            <person name="Jetten M.S.M."/>
            <person name="Mascher T."/>
            <person name="Medema M.H."/>
            <person name="Devos D.P."/>
            <person name="Kaster A.-K."/>
            <person name="Ovreas L."/>
            <person name="Rohde M."/>
            <person name="Galperin M.Y."/>
            <person name="Jogler C."/>
        </authorList>
    </citation>
    <scope>NUCLEOTIDE SEQUENCE [LARGE SCALE GENOMIC DNA]</scope>
    <source>
        <strain evidence="7 8">Pla100</strain>
    </source>
</reference>
<organism evidence="7 8">
    <name type="scientific">Neorhodopirellula pilleata</name>
    <dbReference type="NCBI Taxonomy" id="2714738"/>
    <lineage>
        <taxon>Bacteria</taxon>
        <taxon>Pseudomonadati</taxon>
        <taxon>Planctomycetota</taxon>
        <taxon>Planctomycetia</taxon>
        <taxon>Pirellulales</taxon>
        <taxon>Pirellulaceae</taxon>
        <taxon>Neorhodopirellula</taxon>
    </lineage>
</organism>
<keyword evidence="3 6" id="KW-0812">Transmembrane</keyword>
<sequence>MHCRNLTVSERNLVTLYALAAETFLSEVMMEFIRLLIVFLVPPLAVYLQFGIDRHFWASCLLTVLGFVPGVLYSLYVMTARPPGLSRLSIA</sequence>
<dbReference type="AlphaFoldDB" id="A0A5C5ZXY4"/>
<dbReference type="Pfam" id="PF01679">
    <property type="entry name" value="Pmp3"/>
    <property type="match status" value="1"/>
</dbReference>
<dbReference type="Proteomes" id="UP000316213">
    <property type="component" value="Unassembled WGS sequence"/>
</dbReference>
<evidence type="ECO:0000313" key="8">
    <source>
        <dbReference type="Proteomes" id="UP000316213"/>
    </source>
</evidence>
<name>A0A5C5ZXY4_9BACT</name>
<evidence type="ECO:0000256" key="1">
    <source>
        <dbReference type="ARBA" id="ARBA00004370"/>
    </source>
</evidence>
<protein>
    <submittedName>
        <fullName evidence="7">Proteolipid membrane potential modulator</fullName>
    </submittedName>
</protein>
<feature type="transmembrane region" description="Helical" evidence="6">
    <location>
        <begin position="56"/>
        <end position="78"/>
    </location>
</feature>
<evidence type="ECO:0000256" key="5">
    <source>
        <dbReference type="ARBA" id="ARBA00023136"/>
    </source>
</evidence>